<feature type="transmembrane region" description="Helical" evidence="2">
    <location>
        <begin position="46"/>
        <end position="64"/>
    </location>
</feature>
<keyword evidence="2" id="KW-0812">Transmembrane</keyword>
<evidence type="ECO:0000259" key="3">
    <source>
        <dbReference type="Pfam" id="PF00892"/>
    </source>
</evidence>
<accession>A0A2G3PG17</accession>
<sequence>MSSRVDPSRSERISANLPLLFIIGAVCQYVGASVAVPLFSQLNPAAVAWLRATAAGLVLLALWWPIAARRWPRGEGSYPPRRLAIAAAFGLITMGMNMSFYLAIDHIDLGVAVAIEFLGPIVVAAAGSRTMSDGVAVVSVLVGVVLLSGASFSGAPLGVLFALVAAGLWAGYIVVGKMVSTGNVHADSAPAGPAWRNGIDDLAIGLSVAGAICAPVVIGVTTTISPGELWSWRVLALGVAVGVLSSAVPYLLDQVVLARLGRSQFALLLALLPLTATVVGAIALAQVPSWTEVCGMVLVVAAIVFSARSSEIDSGAGTG</sequence>
<feature type="transmembrane region" description="Helical" evidence="2">
    <location>
        <begin position="20"/>
        <end position="40"/>
    </location>
</feature>
<keyword evidence="2" id="KW-1133">Transmembrane helix</keyword>
<dbReference type="AlphaFoldDB" id="A0A2G3PG17"/>
<gene>
    <name evidence="4" type="ORF">CSW57_23535</name>
</gene>
<feature type="transmembrane region" description="Helical" evidence="2">
    <location>
        <begin position="134"/>
        <end position="152"/>
    </location>
</feature>
<evidence type="ECO:0000313" key="5">
    <source>
        <dbReference type="Proteomes" id="UP000225108"/>
    </source>
</evidence>
<dbReference type="SUPFAM" id="SSF103481">
    <property type="entry name" value="Multidrug resistance efflux transporter EmrE"/>
    <property type="match status" value="2"/>
</dbReference>
<comment type="caution">
    <text evidence="4">The sequence shown here is derived from an EMBL/GenBank/DDBJ whole genome shotgun (WGS) entry which is preliminary data.</text>
</comment>
<feature type="transmembrane region" description="Helical" evidence="2">
    <location>
        <begin position="158"/>
        <end position="175"/>
    </location>
</feature>
<evidence type="ECO:0000256" key="2">
    <source>
        <dbReference type="SAM" id="Phobius"/>
    </source>
</evidence>
<evidence type="ECO:0000256" key="1">
    <source>
        <dbReference type="ARBA" id="ARBA00007362"/>
    </source>
</evidence>
<dbReference type="Proteomes" id="UP000225108">
    <property type="component" value="Unassembled WGS sequence"/>
</dbReference>
<evidence type="ECO:0000313" key="4">
    <source>
        <dbReference type="EMBL" id="PHV64751.1"/>
    </source>
</evidence>
<feature type="transmembrane region" description="Helical" evidence="2">
    <location>
        <begin position="109"/>
        <end position="127"/>
    </location>
</feature>
<dbReference type="GO" id="GO:0016020">
    <property type="term" value="C:membrane"/>
    <property type="evidence" value="ECO:0007669"/>
    <property type="project" value="InterPro"/>
</dbReference>
<organism evidence="4 5">
    <name type="scientific">Williamsia marianensis</name>
    <dbReference type="NCBI Taxonomy" id="85044"/>
    <lineage>
        <taxon>Bacteria</taxon>
        <taxon>Bacillati</taxon>
        <taxon>Actinomycetota</taxon>
        <taxon>Actinomycetes</taxon>
        <taxon>Mycobacteriales</taxon>
        <taxon>Nocardiaceae</taxon>
        <taxon>Williamsia</taxon>
    </lineage>
</organism>
<feature type="domain" description="EamA" evidence="3">
    <location>
        <begin position="157"/>
        <end position="306"/>
    </location>
</feature>
<reference evidence="4 5" key="1">
    <citation type="submission" date="2017-10" db="EMBL/GenBank/DDBJ databases">
        <title>The draft genome sequence of Williamsia sp. BULT 1.1 isolated from the semi-arid grassland soils from South Africa.</title>
        <authorList>
            <person name="Kabwe M.H."/>
            <person name="Govender N."/>
            <person name="Mutseka Lunga P."/>
            <person name="Vikram S."/>
            <person name="Makhalanyane T.P."/>
        </authorList>
    </citation>
    <scope>NUCLEOTIDE SEQUENCE [LARGE SCALE GENOMIC DNA]</scope>
    <source>
        <strain evidence="4 5">BULT 1.1</strain>
    </source>
</reference>
<feature type="transmembrane region" description="Helical" evidence="2">
    <location>
        <begin position="230"/>
        <end position="252"/>
    </location>
</feature>
<protein>
    <submittedName>
        <fullName evidence="4">EamA family transporter</fullName>
    </submittedName>
</protein>
<keyword evidence="2" id="KW-0472">Membrane</keyword>
<feature type="transmembrane region" description="Helical" evidence="2">
    <location>
        <begin position="84"/>
        <end position="103"/>
    </location>
</feature>
<dbReference type="RefSeq" id="WP_099385012.1">
    <property type="nucleotide sequence ID" value="NZ_PEBD01000012.1"/>
</dbReference>
<dbReference type="Pfam" id="PF00892">
    <property type="entry name" value="EamA"/>
    <property type="match status" value="1"/>
</dbReference>
<comment type="similarity">
    <text evidence="1">Belongs to the EamA transporter family.</text>
</comment>
<dbReference type="InterPro" id="IPR000620">
    <property type="entry name" value="EamA_dom"/>
</dbReference>
<dbReference type="InterPro" id="IPR037185">
    <property type="entry name" value="EmrE-like"/>
</dbReference>
<proteinExistence type="inferred from homology"/>
<feature type="transmembrane region" description="Helical" evidence="2">
    <location>
        <begin position="264"/>
        <end position="284"/>
    </location>
</feature>
<name>A0A2G3PG17_WILMA</name>
<feature type="transmembrane region" description="Helical" evidence="2">
    <location>
        <begin position="202"/>
        <end position="224"/>
    </location>
</feature>
<dbReference type="EMBL" id="PEBD01000012">
    <property type="protein sequence ID" value="PHV64751.1"/>
    <property type="molecule type" value="Genomic_DNA"/>
</dbReference>